<dbReference type="InterPro" id="IPR012337">
    <property type="entry name" value="RNaseH-like_sf"/>
</dbReference>
<feature type="compositionally biased region" description="Low complexity" evidence="7">
    <location>
        <begin position="386"/>
        <end position="401"/>
    </location>
</feature>
<keyword evidence="9" id="KW-1185">Reference proteome</keyword>
<evidence type="ECO:0000256" key="5">
    <source>
        <dbReference type="ARBA" id="ARBA00022839"/>
    </source>
</evidence>
<keyword evidence="4" id="KW-0378">Hydrolase</keyword>
<comment type="caution">
    <text evidence="8">The sequence shown here is derived from an EMBL/GenBank/DDBJ whole genome shotgun (WGS) entry which is preliminary data.</text>
</comment>
<feature type="region of interest" description="Disordered" evidence="7">
    <location>
        <begin position="337"/>
        <end position="440"/>
    </location>
</feature>
<comment type="cofactor">
    <cofactor evidence="1">
        <name>Mg(2+)</name>
        <dbReference type="ChEBI" id="CHEBI:18420"/>
    </cofactor>
</comment>
<evidence type="ECO:0000256" key="3">
    <source>
        <dbReference type="ARBA" id="ARBA00022723"/>
    </source>
</evidence>
<evidence type="ECO:0000256" key="4">
    <source>
        <dbReference type="ARBA" id="ARBA00022801"/>
    </source>
</evidence>
<evidence type="ECO:0008006" key="10">
    <source>
        <dbReference type="Google" id="ProtNLM"/>
    </source>
</evidence>
<organism evidence="8 9">
    <name type="scientific">Symbiodinium microadriaticum</name>
    <name type="common">Dinoflagellate</name>
    <name type="synonym">Zooxanthella microadriatica</name>
    <dbReference type="NCBI Taxonomy" id="2951"/>
    <lineage>
        <taxon>Eukaryota</taxon>
        <taxon>Sar</taxon>
        <taxon>Alveolata</taxon>
        <taxon>Dinophyceae</taxon>
        <taxon>Suessiales</taxon>
        <taxon>Symbiodiniaceae</taxon>
        <taxon>Symbiodinium</taxon>
    </lineage>
</organism>
<dbReference type="InterPro" id="IPR036397">
    <property type="entry name" value="RNaseH_sf"/>
</dbReference>
<dbReference type="Gene3D" id="3.30.420.10">
    <property type="entry name" value="Ribonuclease H-like superfamily/Ribonuclease H"/>
    <property type="match status" value="1"/>
</dbReference>
<dbReference type="OrthoDB" id="426917at2759"/>
<gene>
    <name evidence="8" type="ORF">AK812_SmicGene6787</name>
</gene>
<feature type="compositionally biased region" description="Basic residues" evidence="7">
    <location>
        <begin position="484"/>
        <end position="499"/>
    </location>
</feature>
<dbReference type="InterPro" id="IPR040393">
    <property type="entry name" value="TREX1/2"/>
</dbReference>
<dbReference type="AlphaFoldDB" id="A0A1Q9EQ60"/>
<keyword evidence="6" id="KW-0460">Magnesium</keyword>
<dbReference type="GO" id="GO:0003676">
    <property type="term" value="F:nucleic acid binding"/>
    <property type="evidence" value="ECO:0007669"/>
    <property type="project" value="InterPro"/>
</dbReference>
<sequence>MWSHANPALQHQPPPSRIQEPAPDPGQLGFGLVALDLECIHDHKHGSYAAMNWHETSDQWSWKARCQIIELGAVNLVTGESLLLRSRPEFSWDDVKSAATRLFAEHSGHKAIVCDQGLPLFAQLWPSHVVPFLQRAAGCTGKVVLIAHNGDRFDHFVLSKEITRLGLDMRCCPQLISADPVATLKKRFNNHEIQRLYGQPGGLMLQQMHTNFVPEQRAAGLRSHQALDDVHMMRDVICCAPYLAPSLAQDISLAAHGSEFPNVTYSVWQRFLHPVPCSKPCSPAPHAWCHPVVQSVLFIQPGTMTSTSPVGIVNTAPPPPPQFAAPALQPLLLQPTAQHPSEPQQEVQTQASQTASFPCNAGPPPPSPSPASSASDHLPKQHVADAEASSGGESRRSSSGSIAGVADNHPSSSQGKGAGKVEDKGKGGKGKTGKPQPNQQHQLRYAEGWWDPDANNWDHAWAGAWWGYPSYDEYWAWASGYGQHRPRGRANRNNRRRPAQRPANQEPASESVTNEPAPDAPKTSKTNLVKSTEAQYEETLGCSWLPRDIDQQLEASSPSFDGGRVRLRQDVACRDGDHDHDDEIMVLIAIMIPHAAGDVVDCDGFDDGAEEDGCEECEDDDDGDDDADDAVLMLMI</sequence>
<keyword evidence="3" id="KW-0479">Metal-binding</keyword>
<keyword evidence="2" id="KW-0540">Nuclease</keyword>
<dbReference type="PANTHER" id="PTHR13058">
    <property type="entry name" value="THREE PRIME REPAIR EXONUCLEASE 1, 2"/>
    <property type="match status" value="1"/>
</dbReference>
<accession>A0A1Q9EQ60</accession>
<feature type="region of interest" description="Disordered" evidence="7">
    <location>
        <begin position="1"/>
        <end position="23"/>
    </location>
</feature>
<dbReference type="EMBL" id="LSRX01000094">
    <property type="protein sequence ID" value="OLQ09574.1"/>
    <property type="molecule type" value="Genomic_DNA"/>
</dbReference>
<evidence type="ECO:0000256" key="7">
    <source>
        <dbReference type="SAM" id="MobiDB-lite"/>
    </source>
</evidence>
<reference evidence="8 9" key="1">
    <citation type="submission" date="2016-02" db="EMBL/GenBank/DDBJ databases">
        <title>Genome analysis of coral dinoflagellate symbionts highlights evolutionary adaptations to a symbiotic lifestyle.</title>
        <authorList>
            <person name="Aranda M."/>
            <person name="Li Y."/>
            <person name="Liew Y.J."/>
            <person name="Baumgarten S."/>
            <person name="Simakov O."/>
            <person name="Wilson M."/>
            <person name="Piel J."/>
            <person name="Ashoor H."/>
            <person name="Bougouffa S."/>
            <person name="Bajic V.B."/>
            <person name="Ryu T."/>
            <person name="Ravasi T."/>
            <person name="Bayer T."/>
            <person name="Micklem G."/>
            <person name="Kim H."/>
            <person name="Bhak J."/>
            <person name="Lajeunesse T.C."/>
            <person name="Voolstra C.R."/>
        </authorList>
    </citation>
    <scope>NUCLEOTIDE SEQUENCE [LARGE SCALE GENOMIC DNA]</scope>
    <source>
        <strain evidence="8 9">CCMP2467</strain>
    </source>
</reference>
<evidence type="ECO:0000256" key="2">
    <source>
        <dbReference type="ARBA" id="ARBA00022722"/>
    </source>
</evidence>
<dbReference type="GO" id="GO:0046872">
    <property type="term" value="F:metal ion binding"/>
    <property type="evidence" value="ECO:0007669"/>
    <property type="project" value="UniProtKB-KW"/>
</dbReference>
<feature type="region of interest" description="Disordered" evidence="7">
    <location>
        <begin position="484"/>
        <end position="529"/>
    </location>
</feature>
<evidence type="ECO:0000313" key="9">
    <source>
        <dbReference type="Proteomes" id="UP000186817"/>
    </source>
</evidence>
<keyword evidence="5" id="KW-0269">Exonuclease</keyword>
<dbReference type="GO" id="GO:0008296">
    <property type="term" value="F:3'-5'-DNA exonuclease activity"/>
    <property type="evidence" value="ECO:0007669"/>
    <property type="project" value="TreeGrafter"/>
</dbReference>
<evidence type="ECO:0000256" key="6">
    <source>
        <dbReference type="ARBA" id="ARBA00022842"/>
    </source>
</evidence>
<feature type="compositionally biased region" description="Polar residues" evidence="7">
    <location>
        <begin position="341"/>
        <end position="357"/>
    </location>
</feature>
<name>A0A1Q9EQ60_SYMMI</name>
<evidence type="ECO:0000313" key="8">
    <source>
        <dbReference type="EMBL" id="OLQ09574.1"/>
    </source>
</evidence>
<evidence type="ECO:0000256" key="1">
    <source>
        <dbReference type="ARBA" id="ARBA00001946"/>
    </source>
</evidence>
<protein>
    <recommendedName>
        <fullName evidence="10">Exonuclease domain-containing protein</fullName>
    </recommendedName>
</protein>
<dbReference type="GO" id="GO:0005737">
    <property type="term" value="C:cytoplasm"/>
    <property type="evidence" value="ECO:0007669"/>
    <property type="project" value="TreeGrafter"/>
</dbReference>
<dbReference type="GO" id="GO:0006308">
    <property type="term" value="P:DNA catabolic process"/>
    <property type="evidence" value="ECO:0007669"/>
    <property type="project" value="TreeGrafter"/>
</dbReference>
<dbReference type="PANTHER" id="PTHR13058:SF19">
    <property type="entry name" value="LD40940P"/>
    <property type="match status" value="1"/>
</dbReference>
<dbReference type="SUPFAM" id="SSF53098">
    <property type="entry name" value="Ribonuclease H-like"/>
    <property type="match status" value="1"/>
</dbReference>
<proteinExistence type="predicted"/>
<dbReference type="Proteomes" id="UP000186817">
    <property type="component" value="Unassembled WGS sequence"/>
</dbReference>